<dbReference type="SMART" id="SM00089">
    <property type="entry name" value="PKD"/>
    <property type="match status" value="1"/>
</dbReference>
<dbReference type="InterPro" id="IPR013783">
    <property type="entry name" value="Ig-like_fold"/>
</dbReference>
<evidence type="ECO:0000313" key="5">
    <source>
        <dbReference type="Proteomes" id="UP000315995"/>
    </source>
</evidence>
<evidence type="ECO:0000259" key="3">
    <source>
        <dbReference type="PROSITE" id="PS50093"/>
    </source>
</evidence>
<keyword evidence="5" id="KW-1185">Reference proteome</keyword>
<dbReference type="OrthoDB" id="5485398at2"/>
<dbReference type="EMBL" id="CP041186">
    <property type="protein sequence ID" value="QDG52932.1"/>
    <property type="molecule type" value="Genomic_DNA"/>
</dbReference>
<feature type="signal peptide" evidence="2">
    <location>
        <begin position="1"/>
        <end position="27"/>
    </location>
</feature>
<protein>
    <recommendedName>
        <fullName evidence="3">PKD domain-containing protein</fullName>
    </recommendedName>
</protein>
<dbReference type="InterPro" id="IPR011050">
    <property type="entry name" value="Pectin_lyase_fold/virulence"/>
</dbReference>
<feature type="domain" description="PKD" evidence="3">
    <location>
        <begin position="77"/>
        <end position="166"/>
    </location>
</feature>
<organism evidence="4 5">
    <name type="scientific">Persicimonas caeni</name>
    <dbReference type="NCBI Taxonomy" id="2292766"/>
    <lineage>
        <taxon>Bacteria</taxon>
        <taxon>Deltaproteobacteria</taxon>
        <taxon>Bradymonadales</taxon>
        <taxon>Bradymonadaceae</taxon>
        <taxon>Persicimonas</taxon>
    </lineage>
</organism>
<proteinExistence type="predicted"/>
<dbReference type="PROSITE" id="PS51257">
    <property type="entry name" value="PROKAR_LIPOPROTEIN"/>
    <property type="match status" value="1"/>
</dbReference>
<dbReference type="InterPro" id="IPR022409">
    <property type="entry name" value="PKD/Chitinase_dom"/>
</dbReference>
<dbReference type="PROSITE" id="PS50093">
    <property type="entry name" value="PKD"/>
    <property type="match status" value="1"/>
</dbReference>
<accession>A0A5B8Y901</accession>
<dbReference type="SUPFAM" id="SSF49299">
    <property type="entry name" value="PKD domain"/>
    <property type="match status" value="1"/>
</dbReference>
<dbReference type="AlphaFoldDB" id="A0A4Y6PX80"/>
<dbReference type="SUPFAM" id="SSF51126">
    <property type="entry name" value="Pectin lyase-like"/>
    <property type="match status" value="1"/>
</dbReference>
<dbReference type="Gene3D" id="2.60.40.10">
    <property type="entry name" value="Immunoglobulins"/>
    <property type="match status" value="1"/>
</dbReference>
<dbReference type="Proteomes" id="UP000315995">
    <property type="component" value="Chromosome"/>
</dbReference>
<feature type="region of interest" description="Disordered" evidence="1">
    <location>
        <begin position="55"/>
        <end position="78"/>
    </location>
</feature>
<dbReference type="InterPro" id="IPR000601">
    <property type="entry name" value="PKD_dom"/>
</dbReference>
<gene>
    <name evidence="4" type="ORF">FIV42_19950</name>
</gene>
<keyword evidence="2" id="KW-0732">Signal</keyword>
<dbReference type="RefSeq" id="WP_141199393.1">
    <property type="nucleotide sequence ID" value="NZ_CP041186.1"/>
</dbReference>
<name>A0A4Y6PX80_PERCE</name>
<feature type="chain" id="PRO_5030106614" description="PKD domain-containing protein" evidence="2">
    <location>
        <begin position="28"/>
        <end position="546"/>
    </location>
</feature>
<sequence length="546" mass="56793">MQDAQRVLSRLVPVGALVAALAVGAVACDDDDDTNNTPAPADTGQDAAADVGVDTSVDATPDTTADTAPDTTAENQAPTAVIAAPTEIEATGTITFDGSGSTDPDGDALSYTWEVTSAPDLSLATLDDASAEMPTLLADAAGEVVIELTVSDGELEDTATATVTVTCPAPVEVSGDIDTDTTWPANGYGCTHYLVTGTVRVLEGLTIEPGVNVSFEQGTGMRHSRGATSPFVAEGTATHPILFTGTTESPGHWKGLLISSDLADNSLVDVIIEYGGSEAWWSDVRAGNLSVMDLTTGGTVASASIEHTTLRHSADAGLVTAEQGASFPVFNANVVTQNAVPVSINANQLQWLGAPGDNDFTGNTDDYIEIHDATTGNRVVDGQNWVDMGVPYHFTDNVHVLSAADLVVEPGVELLFAENTALYVGGTIEAVGTASEPVRFASILDQDGAWNGIRIESNSVVNVLEHVVVEDGGQSRIGAGVDEPANLTLFKNNGRDASITLRDSVFRDSAGVDITFQNESFTDYQLRDCSNVTFETPPVSCPFPAP</sequence>
<evidence type="ECO:0000256" key="2">
    <source>
        <dbReference type="SAM" id="SignalP"/>
    </source>
</evidence>
<evidence type="ECO:0000256" key="1">
    <source>
        <dbReference type="SAM" id="MobiDB-lite"/>
    </source>
</evidence>
<reference evidence="4 5" key="1">
    <citation type="submission" date="2019-06" db="EMBL/GenBank/DDBJ databases">
        <title>Persicimonas caeni gen. nov., sp. nov., a predatory bacterium isolated from solar saltern.</title>
        <authorList>
            <person name="Wang S."/>
        </authorList>
    </citation>
    <scope>NUCLEOTIDE SEQUENCE [LARGE SCALE GENOMIC DNA]</scope>
    <source>
        <strain evidence="4 5">YN101</strain>
    </source>
</reference>
<feature type="compositionally biased region" description="Low complexity" evidence="1">
    <location>
        <begin position="58"/>
        <end position="73"/>
    </location>
</feature>
<evidence type="ECO:0000313" key="4">
    <source>
        <dbReference type="EMBL" id="QDG52932.1"/>
    </source>
</evidence>
<accession>A0A4Y6PX80</accession>
<dbReference type="InterPro" id="IPR035986">
    <property type="entry name" value="PKD_dom_sf"/>
</dbReference>
<dbReference type="Pfam" id="PF22352">
    <property type="entry name" value="K319L-like_PKD"/>
    <property type="match status" value="1"/>
</dbReference>